<comment type="similarity">
    <text evidence="1">Belongs to the FPG family.</text>
</comment>
<evidence type="ECO:0000256" key="5">
    <source>
        <dbReference type="ARBA" id="ARBA00022771"/>
    </source>
</evidence>
<dbReference type="PROSITE" id="PS51066">
    <property type="entry name" value="ZF_FPG_2"/>
    <property type="match status" value="1"/>
</dbReference>
<dbReference type="Gene3D" id="1.10.8.50">
    <property type="match status" value="1"/>
</dbReference>
<dbReference type="GO" id="GO:0140078">
    <property type="term" value="F:class I DNA-(apurinic or apyrimidinic site) endonuclease activity"/>
    <property type="evidence" value="ECO:0007669"/>
    <property type="project" value="UniProtKB-EC"/>
</dbReference>
<sequence>MPEGPEIRIAADKIAKIIENQVIEDIDVGLPRLSAAALSLKGNVVTKVETRGKAMLIHFANGLTIYSHNQLYGVWRTCKRGNLPQTKRSLRLALHTSTHSALLYSASDIAVYERADLINHPFLQKIGPDILQKDIDWQTIALRLKAKRFCKRRLSILYLDQAFIAGIGNYLRTEILFAAGVHPDLKPKELSQEQIETLSKQTLIISKRAYSTKGYTLPDELRKQLKETKGSYESVRFMAFNREGLPCRECVSNIAKGLRNGRRIYWCEICQAVLN</sequence>
<dbReference type="AlphaFoldDB" id="H5TEH8"/>
<keyword evidence="7" id="KW-0862">Zinc</keyword>
<name>H5TEH8_9ALTE</name>
<proteinExistence type="inferred from homology"/>
<dbReference type="InterPro" id="IPR012319">
    <property type="entry name" value="FPG_cat"/>
</dbReference>
<dbReference type="SUPFAM" id="SSF57716">
    <property type="entry name" value="Glucocorticoid receptor-like (DNA-binding domain)"/>
    <property type="match status" value="1"/>
</dbReference>
<dbReference type="PROSITE" id="PS51068">
    <property type="entry name" value="FPG_CAT"/>
    <property type="match status" value="1"/>
</dbReference>
<evidence type="ECO:0000256" key="13">
    <source>
        <dbReference type="PROSITE-ProRule" id="PRU00391"/>
    </source>
</evidence>
<keyword evidence="8" id="KW-0238">DNA-binding</keyword>
<keyword evidence="6" id="KW-0378">Hydrolase</keyword>
<dbReference type="RefSeq" id="WP_006007143.1">
    <property type="nucleotide sequence ID" value="NZ_BAET01000031.1"/>
</dbReference>
<evidence type="ECO:0000256" key="11">
    <source>
        <dbReference type="ARBA" id="ARBA00023268"/>
    </source>
</evidence>
<dbReference type="Pfam" id="PF01149">
    <property type="entry name" value="Fapy_DNA_glyco"/>
    <property type="match status" value="1"/>
</dbReference>
<dbReference type="Pfam" id="PF06831">
    <property type="entry name" value="H2TH"/>
    <property type="match status" value="1"/>
</dbReference>
<keyword evidence="17" id="KW-1185">Reference proteome</keyword>
<evidence type="ECO:0000256" key="7">
    <source>
        <dbReference type="ARBA" id="ARBA00022833"/>
    </source>
</evidence>
<dbReference type="SUPFAM" id="SSF81624">
    <property type="entry name" value="N-terminal domain of MutM-like DNA repair proteins"/>
    <property type="match status" value="1"/>
</dbReference>
<keyword evidence="16" id="KW-0255">Endonuclease</keyword>
<dbReference type="Proteomes" id="UP000053586">
    <property type="component" value="Unassembled WGS sequence"/>
</dbReference>
<dbReference type="InterPro" id="IPR035937">
    <property type="entry name" value="FPG_N"/>
</dbReference>
<protein>
    <recommendedName>
        <fullName evidence="2">DNA-(apurinic or apyrimidinic site) lyase</fullName>
        <ecNumber evidence="2">4.2.99.18</ecNumber>
    </recommendedName>
</protein>
<evidence type="ECO:0000256" key="4">
    <source>
        <dbReference type="ARBA" id="ARBA00022763"/>
    </source>
</evidence>
<dbReference type="EC" id="4.2.99.18" evidence="2"/>
<evidence type="ECO:0000256" key="8">
    <source>
        <dbReference type="ARBA" id="ARBA00023125"/>
    </source>
</evidence>
<dbReference type="GO" id="GO:0008270">
    <property type="term" value="F:zinc ion binding"/>
    <property type="evidence" value="ECO:0007669"/>
    <property type="project" value="UniProtKB-KW"/>
</dbReference>
<accession>H5TEH8</accession>
<comment type="caution">
    <text evidence="16">The sequence shown here is derived from an EMBL/GenBank/DDBJ whole genome shotgun (WGS) entry which is preliminary data.</text>
</comment>
<evidence type="ECO:0000256" key="1">
    <source>
        <dbReference type="ARBA" id="ARBA00009409"/>
    </source>
</evidence>
<evidence type="ECO:0000259" key="15">
    <source>
        <dbReference type="PROSITE" id="PS51068"/>
    </source>
</evidence>
<dbReference type="GO" id="GO:0000703">
    <property type="term" value="F:oxidized pyrimidine nucleobase lesion DNA N-glycosylase activity"/>
    <property type="evidence" value="ECO:0007669"/>
    <property type="project" value="TreeGrafter"/>
</dbReference>
<dbReference type="InterPro" id="IPR010979">
    <property type="entry name" value="Ribosomal_uS13-like_H2TH"/>
</dbReference>
<dbReference type="STRING" id="56804.BAE46_04615"/>
<feature type="domain" description="Formamidopyrimidine-DNA glycosylase catalytic" evidence="15">
    <location>
        <begin position="2"/>
        <end position="93"/>
    </location>
</feature>
<evidence type="ECO:0000256" key="3">
    <source>
        <dbReference type="ARBA" id="ARBA00022723"/>
    </source>
</evidence>
<keyword evidence="9" id="KW-0234">DNA repair</keyword>
<keyword evidence="11" id="KW-0511">Multifunctional enzyme</keyword>
<evidence type="ECO:0000256" key="2">
    <source>
        <dbReference type="ARBA" id="ARBA00012720"/>
    </source>
</evidence>
<dbReference type="PANTHER" id="PTHR42697">
    <property type="entry name" value="ENDONUCLEASE 8"/>
    <property type="match status" value="1"/>
</dbReference>
<dbReference type="GO" id="GO:0006284">
    <property type="term" value="P:base-excision repair"/>
    <property type="evidence" value="ECO:0007669"/>
    <property type="project" value="InterPro"/>
</dbReference>
<dbReference type="SMART" id="SM00898">
    <property type="entry name" value="Fapy_DNA_glyco"/>
    <property type="match status" value="1"/>
</dbReference>
<gene>
    <name evidence="16" type="primary">nei</name>
    <name evidence="16" type="ORF">GPUN_2590</name>
</gene>
<keyword evidence="5 13" id="KW-0863">Zinc-finger</keyword>
<keyword evidence="3" id="KW-0479">Metal-binding</keyword>
<dbReference type="EMBL" id="BAET01000031">
    <property type="protein sequence ID" value="GAB56705.1"/>
    <property type="molecule type" value="Genomic_DNA"/>
</dbReference>
<evidence type="ECO:0000256" key="9">
    <source>
        <dbReference type="ARBA" id="ARBA00023204"/>
    </source>
</evidence>
<evidence type="ECO:0000256" key="6">
    <source>
        <dbReference type="ARBA" id="ARBA00022801"/>
    </source>
</evidence>
<evidence type="ECO:0000259" key="14">
    <source>
        <dbReference type="PROSITE" id="PS51066"/>
    </source>
</evidence>
<dbReference type="NCBIfam" id="NF007763">
    <property type="entry name" value="PRK10445.1"/>
    <property type="match status" value="1"/>
</dbReference>
<dbReference type="eggNOG" id="COG0266">
    <property type="taxonomic scope" value="Bacteria"/>
</dbReference>
<evidence type="ECO:0000313" key="16">
    <source>
        <dbReference type="EMBL" id="GAB56705.1"/>
    </source>
</evidence>
<evidence type="ECO:0000256" key="10">
    <source>
        <dbReference type="ARBA" id="ARBA00023239"/>
    </source>
</evidence>
<dbReference type="SMART" id="SM01232">
    <property type="entry name" value="H2TH"/>
    <property type="match status" value="1"/>
</dbReference>
<evidence type="ECO:0000313" key="17">
    <source>
        <dbReference type="Proteomes" id="UP000053586"/>
    </source>
</evidence>
<dbReference type="Gene3D" id="3.20.190.10">
    <property type="entry name" value="MutM-like, N-terminal"/>
    <property type="match status" value="1"/>
</dbReference>
<keyword evidence="16" id="KW-0540">Nuclease</keyword>
<keyword evidence="4" id="KW-0227">DNA damage</keyword>
<reference evidence="16 17" key="2">
    <citation type="journal article" date="2017" name="Antonie Van Leeuwenhoek">
        <title>Rhizobium rhizosphaerae sp. nov., a novel species isolated from rice rhizosphere.</title>
        <authorList>
            <person name="Zhao J.J."/>
            <person name="Zhang J."/>
            <person name="Zhang R.J."/>
            <person name="Zhang C.W."/>
            <person name="Yin H.Q."/>
            <person name="Zhang X.X."/>
        </authorList>
    </citation>
    <scope>NUCLEOTIDE SEQUENCE [LARGE SCALE GENOMIC DNA]</scope>
    <source>
        <strain evidence="16 17">ACAM 611</strain>
    </source>
</reference>
<organism evidence="16 17">
    <name type="scientific">Glaciecola punicea ACAM 611</name>
    <dbReference type="NCBI Taxonomy" id="1121923"/>
    <lineage>
        <taxon>Bacteria</taxon>
        <taxon>Pseudomonadati</taxon>
        <taxon>Pseudomonadota</taxon>
        <taxon>Gammaproteobacteria</taxon>
        <taxon>Alteromonadales</taxon>
        <taxon>Alteromonadaceae</taxon>
        <taxon>Glaciecola</taxon>
    </lineage>
</organism>
<dbReference type="OrthoDB" id="5657047at2"/>
<dbReference type="GO" id="GO:0003684">
    <property type="term" value="F:damaged DNA binding"/>
    <property type="evidence" value="ECO:0007669"/>
    <property type="project" value="InterPro"/>
</dbReference>
<reference evidence="16 17" key="1">
    <citation type="journal article" date="2012" name="J. Bacteriol.">
        <title>Genome sequence of proteorhodopsin-containing sea ice bacterium Glaciecola punicea ACAM 611T.</title>
        <authorList>
            <person name="Qin Q.-L."/>
            <person name="Xie B.-B."/>
            <person name="Shu Y.-L."/>
            <person name="Rong J.-C."/>
            <person name="Zhao D.-L."/>
            <person name="Zhang X.-Y."/>
            <person name="Chen X.-L."/>
            <person name="Zhou B.-C."/>
            <person name="Zhanga Y.-Z."/>
        </authorList>
    </citation>
    <scope>NUCLEOTIDE SEQUENCE [LARGE SCALE GENOMIC DNA]</scope>
    <source>
        <strain evidence="16 17">ACAM 611</strain>
    </source>
</reference>
<dbReference type="InterPro" id="IPR015886">
    <property type="entry name" value="H2TH_FPG"/>
</dbReference>
<feature type="domain" description="FPG-type" evidence="14">
    <location>
        <begin position="238"/>
        <end position="272"/>
    </location>
</feature>
<dbReference type="PANTHER" id="PTHR42697:SF1">
    <property type="entry name" value="ENDONUCLEASE 8"/>
    <property type="match status" value="1"/>
</dbReference>
<keyword evidence="12" id="KW-0326">Glycosidase</keyword>
<keyword evidence="10" id="KW-0456">Lyase</keyword>
<dbReference type="InterPro" id="IPR000214">
    <property type="entry name" value="Znf_DNA_glyclase/AP_lyase"/>
</dbReference>
<dbReference type="SUPFAM" id="SSF46946">
    <property type="entry name" value="S13-like H2TH domain"/>
    <property type="match status" value="1"/>
</dbReference>
<evidence type="ECO:0000256" key="12">
    <source>
        <dbReference type="ARBA" id="ARBA00023295"/>
    </source>
</evidence>